<dbReference type="Proteomes" id="UP000011618">
    <property type="component" value="Unassembled WGS sequence"/>
</dbReference>
<protein>
    <submittedName>
        <fullName evidence="1">Uncharacterized protein</fullName>
    </submittedName>
</protein>
<name>L9YF14_9EURY</name>
<evidence type="ECO:0000313" key="1">
    <source>
        <dbReference type="EMBL" id="ELY72695.1"/>
    </source>
</evidence>
<accession>L9YF14</accession>
<dbReference type="EMBL" id="AOII01000107">
    <property type="protein sequence ID" value="ELY72695.1"/>
    <property type="molecule type" value="Genomic_DNA"/>
</dbReference>
<evidence type="ECO:0000313" key="2">
    <source>
        <dbReference type="Proteomes" id="UP000011618"/>
    </source>
</evidence>
<proteinExistence type="predicted"/>
<reference evidence="1 2" key="1">
    <citation type="journal article" date="2014" name="PLoS Genet.">
        <title>Phylogenetically driven sequencing of extremely halophilic archaea reveals strategies for static and dynamic osmo-response.</title>
        <authorList>
            <person name="Becker E.A."/>
            <person name="Seitzer P.M."/>
            <person name="Tritt A."/>
            <person name="Larsen D."/>
            <person name="Krusor M."/>
            <person name="Yao A.I."/>
            <person name="Wu D."/>
            <person name="Madern D."/>
            <person name="Eisen J.A."/>
            <person name="Darling A.E."/>
            <person name="Facciotti M.T."/>
        </authorList>
    </citation>
    <scope>NUCLEOTIDE SEQUENCE [LARGE SCALE GENOMIC DNA]</scope>
    <source>
        <strain evidence="1 2">DSM 3751</strain>
    </source>
</reference>
<sequence>MSTVAIVQQIAEAHGWSLTIANTDDGGVRFEFGAGTASRAGSVTGDTVGGE</sequence>
<comment type="caution">
    <text evidence="1">The sequence shown here is derived from an EMBL/GenBank/DDBJ whole genome shotgun (WGS) entry which is preliminary data.</text>
</comment>
<gene>
    <name evidence="1" type="ORF">C487_18566</name>
</gene>
<dbReference type="PATRIC" id="fig|1227495.3.peg.3715"/>
<dbReference type="RefSeq" id="WP_006187257.1">
    <property type="nucleotide sequence ID" value="NZ_AOII01000107.1"/>
</dbReference>
<dbReference type="OrthoDB" id="8127at2157"/>
<dbReference type="AlphaFoldDB" id="L9YF14"/>
<organism evidence="1 2">
    <name type="scientific">Natrinema pallidum DSM 3751</name>
    <dbReference type="NCBI Taxonomy" id="1227495"/>
    <lineage>
        <taxon>Archaea</taxon>
        <taxon>Methanobacteriati</taxon>
        <taxon>Methanobacteriota</taxon>
        <taxon>Stenosarchaea group</taxon>
        <taxon>Halobacteria</taxon>
        <taxon>Halobacteriales</taxon>
        <taxon>Natrialbaceae</taxon>
        <taxon>Natrinema</taxon>
    </lineage>
</organism>